<keyword evidence="2" id="KW-0238">DNA-binding</keyword>
<dbReference type="SUPFAM" id="SSF46785">
    <property type="entry name" value="Winged helix' DNA-binding domain"/>
    <property type="match status" value="1"/>
</dbReference>
<feature type="domain" description="HTH crp-type" evidence="5">
    <location>
        <begin position="154"/>
        <end position="218"/>
    </location>
</feature>
<dbReference type="InterPro" id="IPR012318">
    <property type="entry name" value="HTH_CRP"/>
</dbReference>
<dbReference type="GO" id="GO:0005829">
    <property type="term" value="C:cytosol"/>
    <property type="evidence" value="ECO:0007669"/>
    <property type="project" value="TreeGrafter"/>
</dbReference>
<evidence type="ECO:0000256" key="3">
    <source>
        <dbReference type="ARBA" id="ARBA00023163"/>
    </source>
</evidence>
<sequence>MNAYANQKSMLWNKVYPEFANSTEPAIRSIINNTTQVEAPAGSLIISPGMPCEQYLFVVAGKARVHLLTESGREVVLYYVGSGDSCVLTTSCLLSHEPFPAGIVAETDVVAFTVSAALFEQAIDASPRFRRFVFKSFGDRLVDVVSRMEQICAPSIERYLAQTLLELSNDEATITTTHQELALRLGTAREVVSRHLKNFEVNGWVHLARGRICITKPEPLKRIITP</sequence>
<evidence type="ECO:0000313" key="6">
    <source>
        <dbReference type="EMBL" id="VAW80665.1"/>
    </source>
</evidence>
<dbReference type="InterPro" id="IPR036388">
    <property type="entry name" value="WH-like_DNA-bd_sf"/>
</dbReference>
<dbReference type="Gene3D" id="2.60.120.10">
    <property type="entry name" value="Jelly Rolls"/>
    <property type="match status" value="1"/>
</dbReference>
<dbReference type="SMART" id="SM00419">
    <property type="entry name" value="HTH_CRP"/>
    <property type="match status" value="1"/>
</dbReference>
<name>A0A3B0YID1_9ZZZZ</name>
<organism evidence="6">
    <name type="scientific">hydrothermal vent metagenome</name>
    <dbReference type="NCBI Taxonomy" id="652676"/>
    <lineage>
        <taxon>unclassified sequences</taxon>
        <taxon>metagenomes</taxon>
        <taxon>ecological metagenomes</taxon>
    </lineage>
</organism>
<dbReference type="EMBL" id="UOFK01000230">
    <property type="protein sequence ID" value="VAW80665.1"/>
    <property type="molecule type" value="Genomic_DNA"/>
</dbReference>
<dbReference type="SMART" id="SM00100">
    <property type="entry name" value="cNMP"/>
    <property type="match status" value="1"/>
</dbReference>
<proteinExistence type="predicted"/>
<dbReference type="PANTHER" id="PTHR24567">
    <property type="entry name" value="CRP FAMILY TRANSCRIPTIONAL REGULATORY PROTEIN"/>
    <property type="match status" value="1"/>
</dbReference>
<reference evidence="6" key="1">
    <citation type="submission" date="2018-06" db="EMBL/GenBank/DDBJ databases">
        <authorList>
            <person name="Zhirakovskaya E."/>
        </authorList>
    </citation>
    <scope>NUCLEOTIDE SEQUENCE</scope>
</reference>
<dbReference type="SUPFAM" id="SSF51206">
    <property type="entry name" value="cAMP-binding domain-like"/>
    <property type="match status" value="1"/>
</dbReference>
<dbReference type="PANTHER" id="PTHR24567:SF74">
    <property type="entry name" value="HTH-TYPE TRANSCRIPTIONAL REGULATOR ARCR"/>
    <property type="match status" value="1"/>
</dbReference>
<dbReference type="Gene3D" id="1.10.10.10">
    <property type="entry name" value="Winged helix-like DNA-binding domain superfamily/Winged helix DNA-binding domain"/>
    <property type="match status" value="1"/>
</dbReference>
<keyword evidence="3" id="KW-0804">Transcription</keyword>
<protein>
    <submittedName>
        <fullName evidence="6">Transcriptional regulator, Crp/Fnr family</fullName>
    </submittedName>
</protein>
<evidence type="ECO:0000256" key="1">
    <source>
        <dbReference type="ARBA" id="ARBA00023015"/>
    </source>
</evidence>
<evidence type="ECO:0000259" key="4">
    <source>
        <dbReference type="PROSITE" id="PS50042"/>
    </source>
</evidence>
<evidence type="ECO:0000256" key="2">
    <source>
        <dbReference type="ARBA" id="ARBA00023125"/>
    </source>
</evidence>
<dbReference type="PROSITE" id="PS51063">
    <property type="entry name" value="HTH_CRP_2"/>
    <property type="match status" value="1"/>
</dbReference>
<evidence type="ECO:0000259" key="5">
    <source>
        <dbReference type="PROSITE" id="PS51063"/>
    </source>
</evidence>
<dbReference type="InterPro" id="IPR036390">
    <property type="entry name" value="WH_DNA-bd_sf"/>
</dbReference>
<dbReference type="InterPro" id="IPR050397">
    <property type="entry name" value="Env_Response_Regulators"/>
</dbReference>
<dbReference type="GO" id="GO:0003677">
    <property type="term" value="F:DNA binding"/>
    <property type="evidence" value="ECO:0007669"/>
    <property type="project" value="UniProtKB-KW"/>
</dbReference>
<feature type="domain" description="Cyclic nucleotide-binding" evidence="4">
    <location>
        <begin position="18"/>
        <end position="140"/>
    </location>
</feature>
<dbReference type="CDD" id="cd00038">
    <property type="entry name" value="CAP_ED"/>
    <property type="match status" value="1"/>
</dbReference>
<dbReference type="PROSITE" id="PS50042">
    <property type="entry name" value="CNMP_BINDING_3"/>
    <property type="match status" value="1"/>
</dbReference>
<dbReference type="GO" id="GO:0003700">
    <property type="term" value="F:DNA-binding transcription factor activity"/>
    <property type="evidence" value="ECO:0007669"/>
    <property type="project" value="TreeGrafter"/>
</dbReference>
<keyword evidence="1" id="KW-0805">Transcription regulation</keyword>
<dbReference type="Pfam" id="PF13545">
    <property type="entry name" value="HTH_Crp_2"/>
    <property type="match status" value="1"/>
</dbReference>
<dbReference type="InterPro" id="IPR018490">
    <property type="entry name" value="cNMP-bd_dom_sf"/>
</dbReference>
<dbReference type="InterPro" id="IPR014710">
    <property type="entry name" value="RmlC-like_jellyroll"/>
</dbReference>
<gene>
    <name evidence="6" type="ORF">MNBD_GAMMA13-341</name>
</gene>
<dbReference type="AlphaFoldDB" id="A0A3B0YID1"/>
<dbReference type="InterPro" id="IPR000595">
    <property type="entry name" value="cNMP-bd_dom"/>
</dbReference>
<dbReference type="Pfam" id="PF00027">
    <property type="entry name" value="cNMP_binding"/>
    <property type="match status" value="1"/>
</dbReference>
<dbReference type="CDD" id="cd00092">
    <property type="entry name" value="HTH_CRP"/>
    <property type="match status" value="1"/>
</dbReference>
<accession>A0A3B0YID1</accession>